<gene>
    <name evidence="2" type="ORF">IAC69_00790</name>
</gene>
<reference evidence="2" key="2">
    <citation type="journal article" date="2021" name="PeerJ">
        <title>Extensive microbial diversity within the chicken gut microbiome revealed by metagenomics and culture.</title>
        <authorList>
            <person name="Gilroy R."/>
            <person name="Ravi A."/>
            <person name="Getino M."/>
            <person name="Pursley I."/>
            <person name="Horton D.L."/>
            <person name="Alikhan N.F."/>
            <person name="Baker D."/>
            <person name="Gharbi K."/>
            <person name="Hall N."/>
            <person name="Watson M."/>
            <person name="Adriaenssens E.M."/>
            <person name="Foster-Nyarko E."/>
            <person name="Jarju S."/>
            <person name="Secka A."/>
            <person name="Antonio M."/>
            <person name="Oren A."/>
            <person name="Chaudhuri R.R."/>
            <person name="La Ragione R."/>
            <person name="Hildebrand F."/>
            <person name="Pallen M.J."/>
        </authorList>
    </citation>
    <scope>NUCLEOTIDE SEQUENCE</scope>
    <source>
        <strain evidence="2">8207</strain>
    </source>
</reference>
<dbReference type="EMBL" id="JADINC010000016">
    <property type="protein sequence ID" value="MBO8425001.1"/>
    <property type="molecule type" value="Genomic_DNA"/>
</dbReference>
<proteinExistence type="predicted"/>
<protein>
    <submittedName>
        <fullName evidence="2">Uncharacterized protein</fullName>
    </submittedName>
</protein>
<organism evidence="2 3">
    <name type="scientific">Candidatus Enterousia avistercoris</name>
    <dbReference type="NCBI Taxonomy" id="2840788"/>
    <lineage>
        <taxon>Bacteria</taxon>
        <taxon>Pseudomonadati</taxon>
        <taxon>Pseudomonadota</taxon>
        <taxon>Alphaproteobacteria</taxon>
        <taxon>Candidatus Enterousia</taxon>
    </lineage>
</organism>
<dbReference type="AlphaFoldDB" id="A0A9D9GTZ0"/>
<reference evidence="2" key="1">
    <citation type="submission" date="2020-10" db="EMBL/GenBank/DDBJ databases">
        <authorList>
            <person name="Gilroy R."/>
        </authorList>
    </citation>
    <scope>NUCLEOTIDE SEQUENCE</scope>
    <source>
        <strain evidence="2">8207</strain>
    </source>
</reference>
<evidence type="ECO:0000256" key="1">
    <source>
        <dbReference type="SAM" id="SignalP"/>
    </source>
</evidence>
<feature type="chain" id="PRO_5039325987" evidence="1">
    <location>
        <begin position="30"/>
        <end position="168"/>
    </location>
</feature>
<comment type="caution">
    <text evidence="2">The sequence shown here is derived from an EMBL/GenBank/DDBJ whole genome shotgun (WGS) entry which is preliminary data.</text>
</comment>
<keyword evidence="1" id="KW-0732">Signal</keyword>
<sequence>MHFTKNISYKLKRLVPALGLAGAAAMMPACDKSDEPIMPQTPPSTTPIEVELYFSVDNFNEIAGDLLYRGPEPFYSPSAKLKDYALQPEISNIYLVPRGTWYQYDTYDIQALYFHTLNPLLKYSPKIRGRGNFVFTPGTASSRDSLWLVEHGWTVNQQMAQNIKSKQR</sequence>
<evidence type="ECO:0000313" key="2">
    <source>
        <dbReference type="EMBL" id="MBO8425001.1"/>
    </source>
</evidence>
<name>A0A9D9GTZ0_9PROT</name>
<dbReference type="Proteomes" id="UP000823630">
    <property type="component" value="Unassembled WGS sequence"/>
</dbReference>
<feature type="signal peptide" evidence="1">
    <location>
        <begin position="1"/>
        <end position="29"/>
    </location>
</feature>
<accession>A0A9D9GTZ0</accession>
<evidence type="ECO:0000313" key="3">
    <source>
        <dbReference type="Proteomes" id="UP000823630"/>
    </source>
</evidence>